<dbReference type="CDD" id="cd00616">
    <property type="entry name" value="AHBA_syn"/>
    <property type="match status" value="1"/>
</dbReference>
<dbReference type="PIRSF" id="PIRSF000390">
    <property type="entry name" value="PLP_StrS"/>
    <property type="match status" value="1"/>
</dbReference>
<protein>
    <submittedName>
        <fullName evidence="5">Aminotransferase class V-fold PLP-dependent enzyme</fullName>
    </submittedName>
    <submittedName>
        <fullName evidence="6">UDP-N-acetylbacillosamine transaminase</fullName>
    </submittedName>
</protein>
<evidence type="ECO:0000313" key="5">
    <source>
        <dbReference type="EMBL" id="QCI29016.1"/>
    </source>
</evidence>
<dbReference type="Gene3D" id="3.90.1150.10">
    <property type="entry name" value="Aspartate Aminotransferase, domain 1"/>
    <property type="match status" value="1"/>
</dbReference>
<reference evidence="6 7" key="2">
    <citation type="submission" date="2018-11" db="EMBL/GenBank/DDBJ databases">
        <title>Genomic Encyclopedia of Type Strains, Phase IV (KMG-IV): sequencing the most valuable type-strain genomes for metagenomic binning, comparative biology and taxonomic classification.</title>
        <authorList>
            <person name="Goeker M."/>
        </authorList>
    </citation>
    <scope>NUCLEOTIDE SEQUENCE [LARGE SCALE GENOMIC DNA]</scope>
    <source>
        <strain evidence="6 7">DSM 27783</strain>
    </source>
</reference>
<dbReference type="InterPro" id="IPR015422">
    <property type="entry name" value="PyrdxlP-dep_Trfase_small"/>
</dbReference>
<dbReference type="Pfam" id="PF01041">
    <property type="entry name" value="DegT_DnrJ_EryC1"/>
    <property type="match status" value="1"/>
</dbReference>
<name>A0AAJ4RBJ2_9BACT</name>
<feature type="active site" description="Proton acceptor" evidence="2">
    <location>
        <position position="213"/>
    </location>
</feature>
<dbReference type="GO" id="GO:0000271">
    <property type="term" value="P:polysaccharide biosynthetic process"/>
    <property type="evidence" value="ECO:0007669"/>
    <property type="project" value="TreeGrafter"/>
</dbReference>
<reference evidence="8" key="1">
    <citation type="submission" date="2018-03" db="EMBL/GenBank/DDBJ databases">
        <title>A comparative analysis of the Nautiliaceae.</title>
        <authorList>
            <person name="Grosche A."/>
            <person name="Smedile F."/>
            <person name="Vetriani C."/>
        </authorList>
    </citation>
    <scope>NUCLEOTIDE SEQUENCE [LARGE SCALE GENOMIC DNA]</scope>
    <source>
        <strain evidence="8">TB6</strain>
    </source>
</reference>
<keyword evidence="5" id="KW-0032">Aminotransferase</keyword>
<dbReference type="GO" id="GO:0008483">
    <property type="term" value="F:transaminase activity"/>
    <property type="evidence" value="ECO:0007669"/>
    <property type="project" value="UniProtKB-KW"/>
</dbReference>
<dbReference type="PANTHER" id="PTHR30244">
    <property type="entry name" value="TRANSAMINASE"/>
    <property type="match status" value="1"/>
</dbReference>
<dbReference type="EMBL" id="RJVK01000004">
    <property type="protein sequence ID" value="ROR39173.1"/>
    <property type="molecule type" value="Genomic_DNA"/>
</dbReference>
<organism evidence="6 7">
    <name type="scientific">Caminibacter pacificus</name>
    <dbReference type="NCBI Taxonomy" id="1424653"/>
    <lineage>
        <taxon>Bacteria</taxon>
        <taxon>Pseudomonadati</taxon>
        <taxon>Campylobacterota</taxon>
        <taxon>Epsilonproteobacteria</taxon>
        <taxon>Nautiliales</taxon>
        <taxon>Nautiliaceae</taxon>
        <taxon>Caminibacter</taxon>
    </lineage>
</organism>
<gene>
    <name evidence="5" type="ORF">C6V80_08595</name>
    <name evidence="6" type="ORF">EDC58_1671</name>
</gene>
<keyword evidence="8" id="KW-1185">Reference proteome</keyword>
<reference evidence="5" key="3">
    <citation type="submission" date="2019-06" db="EMBL/GenBank/DDBJ databases">
        <title>A comparative analysis of the Nautiliaceae.</title>
        <authorList>
            <person name="Grosche A."/>
            <person name="Smedile F."/>
            <person name="Vetriani C."/>
        </authorList>
    </citation>
    <scope>NUCLEOTIDE SEQUENCE</scope>
    <source>
        <strain evidence="5">TB6</strain>
    </source>
</reference>
<evidence type="ECO:0000313" key="7">
    <source>
        <dbReference type="Proteomes" id="UP000272781"/>
    </source>
</evidence>
<evidence type="ECO:0000256" key="1">
    <source>
        <dbReference type="ARBA" id="ARBA00037999"/>
    </source>
</evidence>
<dbReference type="PANTHER" id="PTHR30244:SF34">
    <property type="entry name" value="DTDP-4-AMINO-4,6-DIDEOXYGALACTOSE TRANSAMINASE"/>
    <property type="match status" value="1"/>
</dbReference>
<dbReference type="GO" id="GO:0030170">
    <property type="term" value="F:pyridoxal phosphate binding"/>
    <property type="evidence" value="ECO:0007669"/>
    <property type="project" value="TreeGrafter"/>
</dbReference>
<dbReference type="Proteomes" id="UP000298805">
    <property type="component" value="Chromosome"/>
</dbReference>
<sequence length="390" mass="44658">MIYLSPPHMSGKELEYIKKAFESNYIAPVGEFIDKFEEMVKNYTGAKHALAVVNATSALHLALRVLGIKENDKVAVSTFTFIGGVSPILYQNAEPIFIDSDEYWQMDVNLLEEALKKERPKAVIVAHLYGQIGRIEDIAYLCKKYGAFLIEDAAEALGAYKYTMDNGKWRMDNGQLTMDNGEYANESEKSSSIVYKHAGTFGDIGIYSFNGNKLLTTSGGGMMISDNEEWIKKSKFLSTQAKEDFPWYEHETYGYNYRMSNILAAIGVGQMEVVEERIKRKREIFNLYKKELSDIAEFMPEINNSRGNRWLTTLLFNQKEPLKVMEYLFERKIESRPLWKPMHLQPLFKNAKSYINGRSEEYFKKGLCLPSGTAMSDEEVLKIAKLIKEN</sequence>
<evidence type="ECO:0000256" key="4">
    <source>
        <dbReference type="RuleBase" id="RU004508"/>
    </source>
</evidence>
<dbReference type="SUPFAM" id="SSF53383">
    <property type="entry name" value="PLP-dependent transferases"/>
    <property type="match status" value="1"/>
</dbReference>
<evidence type="ECO:0000256" key="2">
    <source>
        <dbReference type="PIRSR" id="PIRSR000390-1"/>
    </source>
</evidence>
<comment type="similarity">
    <text evidence="1 4">Belongs to the DegT/DnrJ/EryC1 family.</text>
</comment>
<proteinExistence type="inferred from homology"/>
<dbReference type="InterPro" id="IPR015424">
    <property type="entry name" value="PyrdxlP-dep_Trfase"/>
</dbReference>
<dbReference type="EMBL" id="CP027432">
    <property type="protein sequence ID" value="QCI29016.1"/>
    <property type="molecule type" value="Genomic_DNA"/>
</dbReference>
<dbReference type="Gene3D" id="3.40.640.10">
    <property type="entry name" value="Type I PLP-dependent aspartate aminotransferase-like (Major domain)"/>
    <property type="match status" value="1"/>
</dbReference>
<evidence type="ECO:0000313" key="8">
    <source>
        <dbReference type="Proteomes" id="UP000298805"/>
    </source>
</evidence>
<dbReference type="InterPro" id="IPR015421">
    <property type="entry name" value="PyrdxlP-dep_Trfase_major"/>
</dbReference>
<evidence type="ECO:0000313" key="6">
    <source>
        <dbReference type="EMBL" id="ROR39173.1"/>
    </source>
</evidence>
<dbReference type="AlphaFoldDB" id="A0AAJ4RBJ2"/>
<keyword evidence="3 4" id="KW-0663">Pyridoxal phosphate</keyword>
<dbReference type="InterPro" id="IPR000653">
    <property type="entry name" value="DegT/StrS_aminotransferase"/>
</dbReference>
<keyword evidence="5" id="KW-0808">Transferase</keyword>
<accession>A0AAJ4RBJ2</accession>
<feature type="modified residue" description="N6-(pyridoxal phosphate)lysine" evidence="3">
    <location>
        <position position="213"/>
    </location>
</feature>
<dbReference type="RefSeq" id="WP_123353046.1">
    <property type="nucleotide sequence ID" value="NZ_CP027432.2"/>
</dbReference>
<dbReference type="Proteomes" id="UP000272781">
    <property type="component" value="Unassembled WGS sequence"/>
</dbReference>
<evidence type="ECO:0000256" key="3">
    <source>
        <dbReference type="PIRSR" id="PIRSR000390-2"/>
    </source>
</evidence>